<dbReference type="Proteomes" id="UP000236291">
    <property type="component" value="Unassembled WGS sequence"/>
</dbReference>
<sequence>MADVSPSCSFQGPGGRFEVMLSLLLLGLNLFVTFRIKNIVKRIRLKRMGKVSSIWKGLVELTECFGTWIVLVFRVCSKPNVDDPPVGMSICIRQSGIPAGIAPFGAPKIGRSGADASVPADSPNPYRGDLWGWGQIFPCEDGDGGKNSPAGTSGRGTEKLPSHIPRPVDIPIHRLPLMTHLID</sequence>
<comment type="caution">
    <text evidence="3">The sequence shown here is derived from an EMBL/GenBank/DDBJ whole genome shotgun (WGS) entry which is preliminary data.</text>
</comment>
<dbReference type="AlphaFoldDB" id="A0A2K3PRD5"/>
<organism evidence="3 4">
    <name type="scientific">Trifolium pratense</name>
    <name type="common">Red clover</name>
    <dbReference type="NCBI Taxonomy" id="57577"/>
    <lineage>
        <taxon>Eukaryota</taxon>
        <taxon>Viridiplantae</taxon>
        <taxon>Streptophyta</taxon>
        <taxon>Embryophyta</taxon>
        <taxon>Tracheophyta</taxon>
        <taxon>Spermatophyta</taxon>
        <taxon>Magnoliopsida</taxon>
        <taxon>eudicotyledons</taxon>
        <taxon>Gunneridae</taxon>
        <taxon>Pentapetalae</taxon>
        <taxon>rosids</taxon>
        <taxon>fabids</taxon>
        <taxon>Fabales</taxon>
        <taxon>Fabaceae</taxon>
        <taxon>Papilionoideae</taxon>
        <taxon>50 kb inversion clade</taxon>
        <taxon>NPAAA clade</taxon>
        <taxon>Hologalegina</taxon>
        <taxon>IRL clade</taxon>
        <taxon>Trifolieae</taxon>
        <taxon>Trifolium</taxon>
    </lineage>
</organism>
<keyword evidence="2" id="KW-1133">Transmembrane helix</keyword>
<protein>
    <submittedName>
        <fullName evidence="3">Uncharacterized protein</fullName>
    </submittedName>
</protein>
<proteinExistence type="predicted"/>
<feature type="region of interest" description="Disordered" evidence="1">
    <location>
        <begin position="142"/>
        <end position="165"/>
    </location>
</feature>
<keyword evidence="2" id="KW-0472">Membrane</keyword>
<reference evidence="3 4" key="2">
    <citation type="journal article" date="2017" name="Front. Plant Sci.">
        <title>Gene Classification and Mining of Molecular Markers Useful in Red Clover (Trifolium pratense) Breeding.</title>
        <authorList>
            <person name="Istvanek J."/>
            <person name="Dluhosova J."/>
            <person name="Dluhos P."/>
            <person name="Patkova L."/>
            <person name="Nedelnik J."/>
            <person name="Repkova J."/>
        </authorList>
    </citation>
    <scope>NUCLEOTIDE SEQUENCE [LARGE SCALE GENOMIC DNA]</scope>
    <source>
        <strain evidence="4">cv. Tatra</strain>
        <tissue evidence="3">Young leaves</tissue>
    </source>
</reference>
<dbReference type="EMBL" id="ASHM01009710">
    <property type="protein sequence ID" value="PNY17834.1"/>
    <property type="molecule type" value="Genomic_DNA"/>
</dbReference>
<evidence type="ECO:0000256" key="2">
    <source>
        <dbReference type="SAM" id="Phobius"/>
    </source>
</evidence>
<name>A0A2K3PRD5_TRIPR</name>
<accession>A0A2K3PRD5</accession>
<gene>
    <name evidence="3" type="ORF">L195_g014586</name>
</gene>
<feature type="transmembrane region" description="Helical" evidence="2">
    <location>
        <begin position="20"/>
        <end position="40"/>
    </location>
</feature>
<evidence type="ECO:0000313" key="3">
    <source>
        <dbReference type="EMBL" id="PNY17834.1"/>
    </source>
</evidence>
<reference evidence="3 4" key="1">
    <citation type="journal article" date="2014" name="Am. J. Bot.">
        <title>Genome assembly and annotation for red clover (Trifolium pratense; Fabaceae).</title>
        <authorList>
            <person name="Istvanek J."/>
            <person name="Jaros M."/>
            <person name="Krenek A."/>
            <person name="Repkova J."/>
        </authorList>
    </citation>
    <scope>NUCLEOTIDE SEQUENCE [LARGE SCALE GENOMIC DNA]</scope>
    <source>
        <strain evidence="4">cv. Tatra</strain>
        <tissue evidence="3">Young leaves</tissue>
    </source>
</reference>
<keyword evidence="2" id="KW-0812">Transmembrane</keyword>
<evidence type="ECO:0000313" key="4">
    <source>
        <dbReference type="Proteomes" id="UP000236291"/>
    </source>
</evidence>
<evidence type="ECO:0000256" key="1">
    <source>
        <dbReference type="SAM" id="MobiDB-lite"/>
    </source>
</evidence>